<keyword evidence="3" id="KW-0808">Transferase</keyword>
<evidence type="ECO:0000259" key="6">
    <source>
        <dbReference type="PROSITE" id="PS50968"/>
    </source>
</evidence>
<dbReference type="CDD" id="cd06849">
    <property type="entry name" value="lipoyl_domain"/>
    <property type="match status" value="1"/>
</dbReference>
<dbReference type="SUPFAM" id="SSF51230">
    <property type="entry name" value="Single hybrid motif"/>
    <property type="match status" value="1"/>
</dbReference>
<accession>A0ABT8Y884</accession>
<name>A0ABT8Y884_9SPHN</name>
<dbReference type="PROSITE" id="PS50968">
    <property type="entry name" value="BIOTINYL_LIPOYL"/>
    <property type="match status" value="1"/>
</dbReference>
<organism evidence="7 8">
    <name type="scientific">Sphingomonas natans</name>
    <dbReference type="NCBI Taxonomy" id="3063330"/>
    <lineage>
        <taxon>Bacteria</taxon>
        <taxon>Pseudomonadati</taxon>
        <taxon>Pseudomonadota</taxon>
        <taxon>Alphaproteobacteria</taxon>
        <taxon>Sphingomonadales</taxon>
        <taxon>Sphingomonadaceae</taxon>
        <taxon>Sphingomonas</taxon>
    </lineage>
</organism>
<evidence type="ECO:0000256" key="1">
    <source>
        <dbReference type="ARBA" id="ARBA00001938"/>
    </source>
</evidence>
<evidence type="ECO:0000256" key="2">
    <source>
        <dbReference type="ARBA" id="ARBA00011484"/>
    </source>
</evidence>
<dbReference type="PANTHER" id="PTHR43178">
    <property type="entry name" value="DIHYDROLIPOAMIDE ACETYLTRANSFERASE COMPONENT OF PYRUVATE DEHYDROGENASE COMPLEX"/>
    <property type="match status" value="1"/>
</dbReference>
<comment type="caution">
    <text evidence="7">The sequence shown here is derived from an EMBL/GenBank/DDBJ whole genome shotgun (WGS) entry which is preliminary data.</text>
</comment>
<dbReference type="RefSeq" id="WP_303541796.1">
    <property type="nucleotide sequence ID" value="NZ_JAUOTP010000003.1"/>
</dbReference>
<evidence type="ECO:0000256" key="4">
    <source>
        <dbReference type="ARBA" id="ARBA00022823"/>
    </source>
</evidence>
<evidence type="ECO:0000313" key="7">
    <source>
        <dbReference type="EMBL" id="MDO6414546.1"/>
    </source>
</evidence>
<dbReference type="Pfam" id="PF00364">
    <property type="entry name" value="Biotin_lipoyl"/>
    <property type="match status" value="1"/>
</dbReference>
<dbReference type="PANTHER" id="PTHR43178:SF5">
    <property type="entry name" value="LIPOAMIDE ACYLTRANSFERASE COMPONENT OF BRANCHED-CHAIN ALPHA-KETO ACID DEHYDROGENASE COMPLEX, MITOCHONDRIAL"/>
    <property type="match status" value="1"/>
</dbReference>
<proteinExistence type="predicted"/>
<evidence type="ECO:0000313" key="8">
    <source>
        <dbReference type="Proteomes" id="UP001169764"/>
    </source>
</evidence>
<comment type="subunit">
    <text evidence="2">Forms a 24-polypeptide structural core with octahedral symmetry.</text>
</comment>
<keyword evidence="4" id="KW-0450">Lipoyl</keyword>
<feature type="domain" description="Lipoyl-binding" evidence="6">
    <location>
        <begin position="3"/>
        <end position="78"/>
    </location>
</feature>
<keyword evidence="5" id="KW-0012">Acyltransferase</keyword>
<keyword evidence="8" id="KW-1185">Reference proteome</keyword>
<dbReference type="InterPro" id="IPR050743">
    <property type="entry name" value="2-oxoacid_DH_E2_comp"/>
</dbReference>
<sequence>MAKIKVLLPQFGMGMQDGEIVRWLKVVGDRVEAGETLLEVEAAKSAVEVPSPGSGTLTEILVEEGETVDVRTHIATLET</sequence>
<dbReference type="PROSITE" id="PS00189">
    <property type="entry name" value="LIPOYL"/>
    <property type="match status" value="1"/>
</dbReference>
<dbReference type="InterPro" id="IPR003016">
    <property type="entry name" value="2-oxoA_DH_lipoyl-BS"/>
</dbReference>
<evidence type="ECO:0000256" key="3">
    <source>
        <dbReference type="ARBA" id="ARBA00022679"/>
    </source>
</evidence>
<dbReference type="EMBL" id="JAUOTP010000003">
    <property type="protein sequence ID" value="MDO6414546.1"/>
    <property type="molecule type" value="Genomic_DNA"/>
</dbReference>
<dbReference type="Gene3D" id="2.40.50.100">
    <property type="match status" value="1"/>
</dbReference>
<dbReference type="InterPro" id="IPR000089">
    <property type="entry name" value="Biotin_lipoyl"/>
</dbReference>
<dbReference type="Proteomes" id="UP001169764">
    <property type="component" value="Unassembled WGS sequence"/>
</dbReference>
<dbReference type="InterPro" id="IPR011053">
    <property type="entry name" value="Single_hybrid_motif"/>
</dbReference>
<reference evidence="7" key="1">
    <citation type="submission" date="2023-07" db="EMBL/GenBank/DDBJ databases">
        <authorList>
            <person name="Kim M."/>
        </authorList>
    </citation>
    <scope>NUCLEOTIDE SEQUENCE</scope>
    <source>
        <strain evidence="7">BIUV-7</strain>
    </source>
</reference>
<comment type="cofactor">
    <cofactor evidence="1">
        <name>(R)-lipoate</name>
        <dbReference type="ChEBI" id="CHEBI:83088"/>
    </cofactor>
</comment>
<evidence type="ECO:0000256" key="5">
    <source>
        <dbReference type="ARBA" id="ARBA00023315"/>
    </source>
</evidence>
<protein>
    <submittedName>
        <fullName evidence="7">Biotin/lipoyl-containing protein</fullName>
    </submittedName>
</protein>
<gene>
    <name evidence="7" type="ORF">Q4F19_09155</name>
</gene>